<accession>A0A4U5P386</accession>
<dbReference type="Pfam" id="PF14223">
    <property type="entry name" value="Retrotran_gag_2"/>
    <property type="match status" value="1"/>
</dbReference>
<reference evidence="1" key="1">
    <citation type="submission" date="2018-10" db="EMBL/GenBank/DDBJ databases">
        <title>Population genomic analysis revealed the cold adaptation of white poplar.</title>
        <authorList>
            <person name="Liu Y.-J."/>
        </authorList>
    </citation>
    <scope>NUCLEOTIDE SEQUENCE [LARGE SCALE GENOMIC DNA]</scope>
    <source>
        <strain evidence="1">PAL-ZL1</strain>
    </source>
</reference>
<dbReference type="PANTHER" id="PTHR47481">
    <property type="match status" value="1"/>
</dbReference>
<dbReference type="PANTHER" id="PTHR47481:SF22">
    <property type="entry name" value="RETROTRANSPOSON GAG DOMAIN-CONTAINING PROTEIN"/>
    <property type="match status" value="1"/>
</dbReference>
<dbReference type="EMBL" id="RCHU01000902">
    <property type="protein sequence ID" value="TKR89973.1"/>
    <property type="molecule type" value="Genomic_DNA"/>
</dbReference>
<organism evidence="1">
    <name type="scientific">Populus alba</name>
    <name type="common">White poplar</name>
    <dbReference type="NCBI Taxonomy" id="43335"/>
    <lineage>
        <taxon>Eukaryota</taxon>
        <taxon>Viridiplantae</taxon>
        <taxon>Streptophyta</taxon>
        <taxon>Embryophyta</taxon>
        <taxon>Tracheophyta</taxon>
        <taxon>Spermatophyta</taxon>
        <taxon>Magnoliopsida</taxon>
        <taxon>eudicotyledons</taxon>
        <taxon>Gunneridae</taxon>
        <taxon>Pentapetalae</taxon>
        <taxon>rosids</taxon>
        <taxon>fabids</taxon>
        <taxon>Malpighiales</taxon>
        <taxon>Salicaceae</taxon>
        <taxon>Saliceae</taxon>
        <taxon>Populus</taxon>
    </lineage>
</organism>
<dbReference type="STRING" id="43335.A0A4U5P386"/>
<gene>
    <name evidence="1" type="ORF">D5086_0000238000</name>
</gene>
<proteinExistence type="predicted"/>
<dbReference type="AlphaFoldDB" id="A0A4U5P386"/>
<sequence length="329" mass="36529">MSNSIPLNTDNHLITINTAAQAPLKLNSSNYASWKIQFETLFVGYDLLGYINGSKPCPSINLTVDGTTAPNPAYSFWVRQDQLILNALIGSLSPPLISFVARTTSSREAWNVLAVTYAKPSRGRIKHVKNQLKNLTKGTMTITDFVYFVKARSDELAILGAPMDIEDLTEKILDGLDDEYKELVRAVQARDSAISFDELHEKLLLFEASLQTQSRSSSIGPVTANSMARNSNNSNCDLHDPTGDHRSLLWGTTFAHQPHTNFRPAMSITPNNYGRHSRLPARPYLGHCQICNIQGHTAKRCPSFQLVPTSGSPQYQLFIWHDPIRTSSG</sequence>
<protein>
    <recommendedName>
        <fullName evidence="2">CCHC-type domain-containing protein</fullName>
    </recommendedName>
</protein>
<evidence type="ECO:0008006" key="2">
    <source>
        <dbReference type="Google" id="ProtNLM"/>
    </source>
</evidence>
<name>A0A4U5P386_POPAL</name>
<evidence type="ECO:0000313" key="1">
    <source>
        <dbReference type="EMBL" id="TKR89973.1"/>
    </source>
</evidence>
<comment type="caution">
    <text evidence="1">The sequence shown here is derived from an EMBL/GenBank/DDBJ whole genome shotgun (WGS) entry which is preliminary data.</text>
</comment>